<dbReference type="EMBL" id="PZJG01000001">
    <property type="protein sequence ID" value="RAK50633.1"/>
    <property type="molecule type" value="Genomic_DNA"/>
</dbReference>
<dbReference type="PANTHER" id="PTHR30383:SF29">
    <property type="entry name" value="SGNH HYDROLASE-TYPE ESTERASE DOMAIN-CONTAINING PROTEIN"/>
    <property type="match status" value="1"/>
</dbReference>
<dbReference type="OrthoDB" id="9794725at2"/>
<dbReference type="Proteomes" id="UP000249579">
    <property type="component" value="Unassembled WGS sequence"/>
</dbReference>
<comment type="caution">
    <text evidence="2">The sequence shown here is derived from an EMBL/GenBank/DDBJ whole genome shotgun (WGS) entry which is preliminary data.</text>
</comment>
<evidence type="ECO:0000313" key="3">
    <source>
        <dbReference type="Proteomes" id="UP000249579"/>
    </source>
</evidence>
<protein>
    <submittedName>
        <fullName evidence="2">Phage tail protein</fullName>
    </submittedName>
</protein>
<name>A0A328A7W0_9STAP</name>
<dbReference type="InterPro" id="IPR013830">
    <property type="entry name" value="SGNH_hydro"/>
</dbReference>
<accession>A0A328A7W0</accession>
<organism evidence="2 3">
    <name type="scientific">Macrococcoides bohemicum</name>
    <dbReference type="NCBI Taxonomy" id="1903056"/>
    <lineage>
        <taxon>Bacteria</taxon>
        <taxon>Bacillati</taxon>
        <taxon>Bacillota</taxon>
        <taxon>Bacilli</taxon>
        <taxon>Bacillales</taxon>
        <taxon>Staphylococcaceae</taxon>
        <taxon>Macrococcoides</taxon>
    </lineage>
</organism>
<proteinExistence type="predicted"/>
<sequence length="630" mass="68667">MTSFLKTGKNIFHTYNSKQGKSVSNTTGEHLDSIYYIATDYLPVLPGTQYTQNFGEVVAFYDINKVFISGIAKATTVKASRSFTTPANAYYIITSSLKEGVDTYSYKGYQIEKGAASTPYEPFYYYAEGLKPGLIDESVLNQHIKSGTIGIEKLAIVETSINKFDKSKVTSGYYVNPTTGALSANASYVASDFINVSGQTKVTKSNTNNLYAFYDVNKQFISNTNTNTNTVTVPANAAYIRISDSTTNINNTMLVYGDTLPGSYVAYQSYIPSRYLESSAGVVEGSYGKDNLKTYVSDISKQLNPNHNQRTELGVIGDSWVQGGEFKAGDRLTLPLRNRMKSLYGDGGVGYVGLANGHVGNGDVSVSLTGTWQHYDEGLGNIAQSKGLDSAMVESSTAGDSIKVTFNEELDFYEIHTLNTGQWRYNVDGGSWTTIDAANQQVTPISMTLAKHTINIEIVSGLVTFIGSYAYKGNKGIVIHKMGNGGLKASHIASTDRTNWVNQMKKCRANTFGILLGTNDMAQSVPISDYERDMKEVISRIREAKPLASIFLIAPSGNNITGKLHTIDAYSDAQLKIAKELNIAHVSLFRTLGDFSTTDANGLMYSDGVHPTANGGYAISNIIYDRLLRI</sequence>
<dbReference type="AlphaFoldDB" id="A0A328A7W0"/>
<dbReference type="SUPFAM" id="SSF52266">
    <property type="entry name" value="SGNH hydrolase"/>
    <property type="match status" value="1"/>
</dbReference>
<feature type="domain" description="SGNH hydrolase-type esterase" evidence="1">
    <location>
        <begin position="510"/>
        <end position="615"/>
    </location>
</feature>
<dbReference type="Gene3D" id="2.60.120.1360">
    <property type="match status" value="1"/>
</dbReference>
<evidence type="ECO:0000259" key="1">
    <source>
        <dbReference type="Pfam" id="PF13472"/>
    </source>
</evidence>
<gene>
    <name evidence="2" type="ORF">BHX94_01715</name>
</gene>
<dbReference type="Pfam" id="PF13472">
    <property type="entry name" value="Lipase_GDSL_2"/>
    <property type="match status" value="1"/>
</dbReference>
<reference evidence="2 3" key="1">
    <citation type="journal article" date="2018" name="Front. Microbiol.">
        <title>Description and Comparative Genomics of Macrococcus caseolyticus subsp. hominis subsp. nov., Macrococcus goetzii sp. nov., Macrococcus epidermidis sp. nov., and Macrococcus bohemicus sp. nov., Novel Macrococci From Human Clinical Material With Virulence Potential and Suspected Uptake of Foreign DNA by Natural Transformation.</title>
        <authorList>
            <person name="Maslanova I."/>
            <person name="Wertheimer Z."/>
            <person name="Sedlacek I."/>
            <person name="Svec P."/>
            <person name="Indrakova A."/>
            <person name="Kovarovic V."/>
            <person name="Schumann P."/>
            <person name="Sproer C."/>
            <person name="Kralova S."/>
            <person name="Sedo O."/>
            <person name="Kristofova L."/>
            <person name="Vrbovska V."/>
            <person name="Fuzik T."/>
            <person name="Petras P."/>
            <person name="Zdrahal Z."/>
            <person name="Ruzickova V."/>
            <person name="Doskar J."/>
            <person name="Pantucek R."/>
        </authorList>
    </citation>
    <scope>NUCLEOTIDE SEQUENCE [LARGE SCALE GENOMIC DNA]</scope>
    <source>
        <strain evidence="2 3">03/115</strain>
    </source>
</reference>
<evidence type="ECO:0000313" key="2">
    <source>
        <dbReference type="EMBL" id="RAK50633.1"/>
    </source>
</evidence>
<dbReference type="Gene3D" id="3.40.50.1110">
    <property type="entry name" value="SGNH hydrolase"/>
    <property type="match status" value="1"/>
</dbReference>
<dbReference type="InterPro" id="IPR051532">
    <property type="entry name" value="Ester_Hydrolysis_Enzymes"/>
</dbReference>
<dbReference type="PANTHER" id="PTHR30383">
    <property type="entry name" value="THIOESTERASE 1/PROTEASE 1/LYSOPHOSPHOLIPASE L1"/>
    <property type="match status" value="1"/>
</dbReference>
<dbReference type="InterPro" id="IPR036514">
    <property type="entry name" value="SGNH_hydro_sf"/>
</dbReference>